<comment type="function">
    <text evidence="10 13">The main replicative DNA helicase, it participates in initiation and elongation during chromosome replication. Travels ahead of the DNA replisome, separating dsDNA into templates for DNA synthesis. A processive ATP-dependent 5'-3' DNA helicase it has DNA-dependent ATPase activity.</text>
</comment>
<dbReference type="GO" id="GO:1990077">
    <property type="term" value="C:primosome complex"/>
    <property type="evidence" value="ECO:0007669"/>
    <property type="project" value="UniProtKB-UniRule"/>
</dbReference>
<evidence type="ECO:0000256" key="5">
    <source>
        <dbReference type="ARBA" id="ARBA00022801"/>
    </source>
</evidence>
<dbReference type="EC" id="5.6.2.3" evidence="12 13"/>
<name>A0A8J6NA56_9BACT</name>
<dbReference type="InterPro" id="IPR036185">
    <property type="entry name" value="DNA_heli_DnaB-like_N_sf"/>
</dbReference>
<dbReference type="Pfam" id="PF03796">
    <property type="entry name" value="DnaB_C"/>
    <property type="match status" value="1"/>
</dbReference>
<sequence length="454" mass="50672">MEASNPIVQSHRIPPHSKEAEQSVLGSALQKEGILARILDLLKSEDFYFASHKLIYRAMIALFDKNEPLDLITVSNYLKKENTLEKAGGAAFLANLTDLVPLASNIIYYAKIVREKSILRQLINTTSDIAGRCYDEQDDIEQLLDEVEQTVFQISRDQSGKNFEPLNRIITDAFERITVLAERKELITGVPTCFEQFDKMTAGLQPADLIIIAGRPSMGKTALAMNIVQNTALQHKTAVAVFSLEMSKTQLGLRLLCSQSRVDSHDLRTGFIKDHDWPKLTRAAGELSDAAIFIDDTAALSVLEMRAKTRRLKAEYDIGLVVVDYMQLMRGKAESREQEISEISRSLKAMAKELSIPVIALSQLNRGLESRTDKRPQLSDLRESGAIEQDADVICFIYRDEVYNKSEDNPKKGIAELIIGKQRNGPTGTVELAFIGKYTTFENLSYTPSAHATA</sequence>
<keyword evidence="8 13" id="KW-0238">DNA-binding</keyword>
<keyword evidence="3 13" id="KW-0235">DNA replication</keyword>
<dbReference type="GO" id="GO:0003677">
    <property type="term" value="F:DNA binding"/>
    <property type="evidence" value="ECO:0007669"/>
    <property type="project" value="UniProtKB-UniRule"/>
</dbReference>
<evidence type="ECO:0000256" key="10">
    <source>
        <dbReference type="ARBA" id="ARBA00044932"/>
    </source>
</evidence>
<evidence type="ECO:0000256" key="8">
    <source>
        <dbReference type="ARBA" id="ARBA00023125"/>
    </source>
</evidence>
<evidence type="ECO:0000256" key="4">
    <source>
        <dbReference type="ARBA" id="ARBA00022741"/>
    </source>
</evidence>
<dbReference type="GO" id="GO:0016787">
    <property type="term" value="F:hydrolase activity"/>
    <property type="evidence" value="ECO:0007669"/>
    <property type="project" value="UniProtKB-KW"/>
</dbReference>
<keyword evidence="5 13" id="KW-0378">Hydrolase</keyword>
<evidence type="ECO:0000256" key="1">
    <source>
        <dbReference type="ARBA" id="ARBA00008428"/>
    </source>
</evidence>
<organism evidence="15 16">
    <name type="scientific">Candidatus Desulfobia pelagia</name>
    <dbReference type="NCBI Taxonomy" id="2841692"/>
    <lineage>
        <taxon>Bacteria</taxon>
        <taxon>Pseudomonadati</taxon>
        <taxon>Thermodesulfobacteriota</taxon>
        <taxon>Desulfobulbia</taxon>
        <taxon>Desulfobulbales</taxon>
        <taxon>Desulfobulbaceae</taxon>
        <taxon>Candidatus Desulfobia</taxon>
    </lineage>
</organism>
<evidence type="ECO:0000256" key="9">
    <source>
        <dbReference type="ARBA" id="ARBA00023235"/>
    </source>
</evidence>
<protein>
    <recommendedName>
        <fullName evidence="12 13">Replicative DNA helicase</fullName>
        <ecNumber evidence="12 13">5.6.2.3</ecNumber>
    </recommendedName>
</protein>
<comment type="catalytic activity">
    <reaction evidence="11 13">
        <text>ATP + H2O = ADP + phosphate + H(+)</text>
        <dbReference type="Rhea" id="RHEA:13065"/>
        <dbReference type="ChEBI" id="CHEBI:15377"/>
        <dbReference type="ChEBI" id="CHEBI:15378"/>
        <dbReference type="ChEBI" id="CHEBI:30616"/>
        <dbReference type="ChEBI" id="CHEBI:43474"/>
        <dbReference type="ChEBI" id="CHEBI:456216"/>
        <dbReference type="EC" id="5.6.2.3"/>
    </reaction>
</comment>
<dbReference type="NCBIfam" id="TIGR00665">
    <property type="entry name" value="DnaB"/>
    <property type="match status" value="1"/>
</dbReference>
<dbReference type="Gene3D" id="3.40.50.300">
    <property type="entry name" value="P-loop containing nucleotide triphosphate hydrolases"/>
    <property type="match status" value="1"/>
</dbReference>
<keyword evidence="7 13" id="KW-0067">ATP-binding</keyword>
<evidence type="ECO:0000256" key="13">
    <source>
        <dbReference type="RuleBase" id="RU362085"/>
    </source>
</evidence>
<evidence type="ECO:0000256" key="7">
    <source>
        <dbReference type="ARBA" id="ARBA00022840"/>
    </source>
</evidence>
<dbReference type="InterPro" id="IPR003593">
    <property type="entry name" value="AAA+_ATPase"/>
</dbReference>
<dbReference type="GO" id="GO:0006269">
    <property type="term" value="P:DNA replication, synthesis of primer"/>
    <property type="evidence" value="ECO:0007669"/>
    <property type="project" value="UniProtKB-UniRule"/>
</dbReference>
<dbReference type="Pfam" id="PF00772">
    <property type="entry name" value="DnaB"/>
    <property type="match status" value="1"/>
</dbReference>
<comment type="caution">
    <text evidence="15">The sequence shown here is derived from an EMBL/GenBank/DDBJ whole genome shotgun (WGS) entry which is preliminary data.</text>
</comment>
<dbReference type="InterPro" id="IPR007693">
    <property type="entry name" value="DNA_helicase_DnaB-like_N"/>
</dbReference>
<comment type="similarity">
    <text evidence="1 13">Belongs to the helicase family. DnaB subfamily.</text>
</comment>
<evidence type="ECO:0000256" key="6">
    <source>
        <dbReference type="ARBA" id="ARBA00022806"/>
    </source>
</evidence>
<dbReference type="InterPro" id="IPR027417">
    <property type="entry name" value="P-loop_NTPase"/>
</dbReference>
<feature type="domain" description="SF4 helicase" evidence="14">
    <location>
        <begin position="183"/>
        <end position="448"/>
    </location>
</feature>
<proteinExistence type="inferred from homology"/>
<keyword evidence="2 13" id="KW-0639">Primosome</keyword>
<dbReference type="FunFam" id="1.10.860.10:FF:000001">
    <property type="entry name" value="Replicative DNA helicase"/>
    <property type="match status" value="1"/>
</dbReference>
<dbReference type="Gene3D" id="1.10.860.10">
    <property type="entry name" value="DNAb Helicase, Chain A"/>
    <property type="match status" value="1"/>
</dbReference>
<dbReference type="EMBL" id="JACNJZ010000040">
    <property type="protein sequence ID" value="MBC8316530.1"/>
    <property type="molecule type" value="Genomic_DNA"/>
</dbReference>
<dbReference type="InterPro" id="IPR016136">
    <property type="entry name" value="DNA_helicase_N/primase_C"/>
</dbReference>
<dbReference type="FunFam" id="3.40.50.300:FF:000076">
    <property type="entry name" value="Replicative DNA helicase"/>
    <property type="match status" value="1"/>
</dbReference>
<evidence type="ECO:0000313" key="15">
    <source>
        <dbReference type="EMBL" id="MBC8316530.1"/>
    </source>
</evidence>
<dbReference type="PANTHER" id="PTHR30153:SF2">
    <property type="entry name" value="REPLICATIVE DNA HELICASE"/>
    <property type="match status" value="1"/>
</dbReference>
<dbReference type="AlphaFoldDB" id="A0A8J6NA56"/>
<dbReference type="Proteomes" id="UP000614424">
    <property type="component" value="Unassembled WGS sequence"/>
</dbReference>
<dbReference type="SUPFAM" id="SSF48024">
    <property type="entry name" value="N-terminal domain of DnaB helicase"/>
    <property type="match status" value="1"/>
</dbReference>
<dbReference type="GO" id="GO:0005524">
    <property type="term" value="F:ATP binding"/>
    <property type="evidence" value="ECO:0007669"/>
    <property type="project" value="UniProtKB-UniRule"/>
</dbReference>
<accession>A0A8J6NA56</accession>
<keyword evidence="9" id="KW-0413">Isomerase</keyword>
<dbReference type="GO" id="GO:0005829">
    <property type="term" value="C:cytosol"/>
    <property type="evidence" value="ECO:0007669"/>
    <property type="project" value="TreeGrafter"/>
</dbReference>
<dbReference type="CDD" id="cd00984">
    <property type="entry name" value="DnaB_C"/>
    <property type="match status" value="1"/>
</dbReference>
<dbReference type="GO" id="GO:0043139">
    <property type="term" value="F:5'-3' DNA helicase activity"/>
    <property type="evidence" value="ECO:0007669"/>
    <property type="project" value="UniProtKB-EC"/>
</dbReference>
<dbReference type="PANTHER" id="PTHR30153">
    <property type="entry name" value="REPLICATIVE DNA HELICASE DNAB"/>
    <property type="match status" value="1"/>
</dbReference>
<dbReference type="SUPFAM" id="SSF52540">
    <property type="entry name" value="P-loop containing nucleoside triphosphate hydrolases"/>
    <property type="match status" value="1"/>
</dbReference>
<evidence type="ECO:0000313" key="16">
    <source>
        <dbReference type="Proteomes" id="UP000614424"/>
    </source>
</evidence>
<evidence type="ECO:0000256" key="11">
    <source>
        <dbReference type="ARBA" id="ARBA00048954"/>
    </source>
</evidence>
<dbReference type="SMART" id="SM00382">
    <property type="entry name" value="AAA"/>
    <property type="match status" value="1"/>
</dbReference>
<evidence type="ECO:0000256" key="3">
    <source>
        <dbReference type="ARBA" id="ARBA00022705"/>
    </source>
</evidence>
<reference evidence="15 16" key="1">
    <citation type="submission" date="2020-08" db="EMBL/GenBank/DDBJ databases">
        <title>Bridging the membrane lipid divide: bacteria of the FCB group superphylum have the potential to synthesize archaeal ether lipids.</title>
        <authorList>
            <person name="Villanueva L."/>
            <person name="Von Meijenfeldt F.A.B."/>
            <person name="Westbye A.B."/>
            <person name="Yadav S."/>
            <person name="Hopmans E.C."/>
            <person name="Dutilh B.E."/>
            <person name="Sinninghe Damste J.S."/>
        </authorList>
    </citation>
    <scope>NUCLEOTIDE SEQUENCE [LARGE SCALE GENOMIC DNA]</scope>
    <source>
        <strain evidence="15">NIOZ-UU47</strain>
    </source>
</reference>
<evidence type="ECO:0000256" key="12">
    <source>
        <dbReference type="NCBIfam" id="TIGR00665"/>
    </source>
</evidence>
<dbReference type="InterPro" id="IPR007694">
    <property type="entry name" value="DNA_helicase_DnaB-like_C"/>
</dbReference>
<gene>
    <name evidence="15" type="primary">dnaB</name>
    <name evidence="15" type="ORF">H8E41_01395</name>
</gene>
<keyword evidence="6 13" id="KW-0347">Helicase</keyword>
<dbReference type="NCBIfam" id="NF004384">
    <property type="entry name" value="PRK05748.1"/>
    <property type="match status" value="1"/>
</dbReference>
<dbReference type="GO" id="GO:0042802">
    <property type="term" value="F:identical protein binding"/>
    <property type="evidence" value="ECO:0007669"/>
    <property type="project" value="UniProtKB-ARBA"/>
</dbReference>
<dbReference type="PROSITE" id="PS51199">
    <property type="entry name" value="SF4_HELICASE"/>
    <property type="match status" value="1"/>
</dbReference>
<dbReference type="InterPro" id="IPR007692">
    <property type="entry name" value="DNA_helicase_DnaB"/>
</dbReference>
<evidence type="ECO:0000256" key="2">
    <source>
        <dbReference type="ARBA" id="ARBA00022515"/>
    </source>
</evidence>
<evidence type="ECO:0000259" key="14">
    <source>
        <dbReference type="PROSITE" id="PS51199"/>
    </source>
</evidence>
<keyword evidence="4 13" id="KW-0547">Nucleotide-binding</keyword>